<evidence type="ECO:0000313" key="1">
    <source>
        <dbReference type="EMBL" id="SBP77828.1"/>
    </source>
</evidence>
<accession>A0A1A8CFI8</accession>
<dbReference type="EMBL" id="HADZ01013887">
    <property type="protein sequence ID" value="SBP77828.1"/>
    <property type="molecule type" value="Transcribed_RNA"/>
</dbReference>
<feature type="non-terminal residue" evidence="1">
    <location>
        <position position="1"/>
    </location>
</feature>
<gene>
    <name evidence="1" type="primary">Nfu_g_1_009840</name>
</gene>
<organism evidence="1">
    <name type="scientific">Nothobranchius kadleci</name>
    <name type="common">African annual killifish</name>
    <dbReference type="NCBI Taxonomy" id="1051664"/>
    <lineage>
        <taxon>Eukaryota</taxon>
        <taxon>Metazoa</taxon>
        <taxon>Chordata</taxon>
        <taxon>Craniata</taxon>
        <taxon>Vertebrata</taxon>
        <taxon>Euteleostomi</taxon>
        <taxon>Actinopterygii</taxon>
        <taxon>Neopterygii</taxon>
        <taxon>Teleostei</taxon>
        <taxon>Neoteleostei</taxon>
        <taxon>Acanthomorphata</taxon>
        <taxon>Ovalentaria</taxon>
        <taxon>Atherinomorphae</taxon>
        <taxon>Cyprinodontiformes</taxon>
        <taxon>Nothobranchiidae</taxon>
        <taxon>Nothobranchius</taxon>
    </lineage>
</organism>
<protein>
    <submittedName>
        <fullName evidence="1">Uncharacterized protein</fullName>
    </submittedName>
</protein>
<dbReference type="AlphaFoldDB" id="A0A1A8CFI8"/>
<proteinExistence type="predicted"/>
<sequence length="82" mass="9379">LLMRSTQLRPAHGILSKWRNKKKWNYHRIVHVRSYSGTFCFYSCLTHSAAEEELISAQVTSPHGAALHCALLRLVDPFDLLS</sequence>
<reference evidence="1" key="2">
    <citation type="submission" date="2016-06" db="EMBL/GenBank/DDBJ databases">
        <title>The genome of a short-lived fish provides insights into sex chromosome evolution and the genetic control of aging.</title>
        <authorList>
            <person name="Reichwald K."/>
            <person name="Felder M."/>
            <person name="Petzold A."/>
            <person name="Koch P."/>
            <person name="Groth M."/>
            <person name="Platzer M."/>
        </authorList>
    </citation>
    <scope>NUCLEOTIDE SEQUENCE</scope>
    <source>
        <tissue evidence="1">Brain</tissue>
    </source>
</reference>
<name>A0A1A8CFI8_NOTKA</name>
<reference evidence="1" key="1">
    <citation type="submission" date="2016-05" db="EMBL/GenBank/DDBJ databases">
        <authorList>
            <person name="Lavstsen T."/>
            <person name="Jespersen J.S."/>
        </authorList>
    </citation>
    <scope>NUCLEOTIDE SEQUENCE</scope>
    <source>
        <tissue evidence="1">Brain</tissue>
    </source>
</reference>
<feature type="non-terminal residue" evidence="1">
    <location>
        <position position="82"/>
    </location>
</feature>